<gene>
    <name evidence="2" type="ORF">SMACR_00714</name>
</gene>
<comment type="caution">
    <text evidence="2">The sequence shown here is derived from an EMBL/GenBank/DDBJ whole genome shotgun (WGS) entry which is preliminary data.</text>
</comment>
<evidence type="ECO:0000313" key="2">
    <source>
        <dbReference type="EMBL" id="KAA8633940.1"/>
    </source>
</evidence>
<comment type="similarity">
    <text evidence="1">Belongs to the methyltransferase superfamily. LaeA methyltransferase family.</text>
</comment>
<evidence type="ECO:0000313" key="3">
    <source>
        <dbReference type="Proteomes" id="UP000433876"/>
    </source>
</evidence>
<proteinExistence type="inferred from homology"/>
<dbReference type="PANTHER" id="PTHR43591">
    <property type="entry name" value="METHYLTRANSFERASE"/>
    <property type="match status" value="1"/>
</dbReference>
<dbReference type="GO" id="GO:0008168">
    <property type="term" value="F:methyltransferase activity"/>
    <property type="evidence" value="ECO:0007669"/>
    <property type="project" value="TreeGrafter"/>
</dbReference>
<dbReference type="AlphaFoldDB" id="A0A8S8ZYB7"/>
<dbReference type="Proteomes" id="UP000433876">
    <property type="component" value="Unassembled WGS sequence"/>
</dbReference>
<dbReference type="VEuPathDB" id="FungiDB:SMAC_00714"/>
<dbReference type="CDD" id="cd02440">
    <property type="entry name" value="AdoMet_MTases"/>
    <property type="match status" value="1"/>
</dbReference>
<dbReference type="Gene3D" id="3.40.50.150">
    <property type="entry name" value="Vaccinia Virus protein VP39"/>
    <property type="match status" value="1"/>
</dbReference>
<name>A0A8S8ZYB7_SORMA</name>
<dbReference type="EMBL" id="NMPR01000030">
    <property type="protein sequence ID" value="KAA8633940.1"/>
    <property type="molecule type" value="Genomic_DNA"/>
</dbReference>
<protein>
    <recommendedName>
        <fullName evidence="4">Methyltransferase</fullName>
    </recommendedName>
</protein>
<dbReference type="PANTHER" id="PTHR43591:SF10">
    <property type="entry name" value="ABC TRANSMEMBRANE TYPE-1 DOMAIN-CONTAINING PROTEIN-RELATED"/>
    <property type="match status" value="1"/>
</dbReference>
<organism evidence="2 3">
    <name type="scientific">Sordaria macrospora</name>
    <dbReference type="NCBI Taxonomy" id="5147"/>
    <lineage>
        <taxon>Eukaryota</taxon>
        <taxon>Fungi</taxon>
        <taxon>Dikarya</taxon>
        <taxon>Ascomycota</taxon>
        <taxon>Pezizomycotina</taxon>
        <taxon>Sordariomycetes</taxon>
        <taxon>Sordariomycetidae</taxon>
        <taxon>Sordariales</taxon>
        <taxon>Sordariaceae</taxon>
        <taxon>Sordaria</taxon>
    </lineage>
</organism>
<dbReference type="SUPFAM" id="SSF53335">
    <property type="entry name" value="S-adenosyl-L-methionine-dependent methyltransferases"/>
    <property type="match status" value="1"/>
</dbReference>
<accession>A0A8S8ZYB7</accession>
<dbReference type="Pfam" id="PF13489">
    <property type="entry name" value="Methyltransf_23"/>
    <property type="match status" value="1"/>
</dbReference>
<reference evidence="2 3" key="1">
    <citation type="submission" date="2017-07" db="EMBL/GenBank/DDBJ databases">
        <title>Genome sequence of the Sordaria macrospora wild type strain R19027.</title>
        <authorList>
            <person name="Nowrousian M."/>
            <person name="Teichert I."/>
            <person name="Kueck U."/>
        </authorList>
    </citation>
    <scope>NUCLEOTIDE SEQUENCE [LARGE SCALE GENOMIC DNA]</scope>
    <source>
        <strain evidence="2 3">R19027</strain>
        <tissue evidence="2">Mycelium</tissue>
    </source>
</reference>
<evidence type="ECO:0000256" key="1">
    <source>
        <dbReference type="ARBA" id="ARBA00038158"/>
    </source>
</evidence>
<evidence type="ECO:0008006" key="4">
    <source>
        <dbReference type="Google" id="ProtNLM"/>
    </source>
</evidence>
<sequence length="388" mass="43760">MDFGNYNSSIHLYSCSAPAASHHMIPHSTPENDFWTAAGWGSSGAQAGRISSPSYPEDPSENCQEDFEYDDCPFEFNDSDESDCCSSITDSIRGHVYEDGLRYHAYHAGKYAYPNDENEQRREEVKHTMSMMLCDGQSFLAPVEEALEDGGQVLDLGTGTGIWPMQLAEEYPDAVITGVDLSPIQPSFVPENVRFFVDDIEDEWVDPENKYDYIHLRFALHTLKDRKSLMERVLRHLKPGGYFEVQEIDASYPRCDDHTTTPDTPYAVRDYLKYLEAGLKAMGADISAIQKASQEMREAGFEDVTEITKKLPLGLWPADKKLRLCGLFWRTAVMDGLKGLCSRPFQAIGLTPTQIELFLADVRKAVMDGSFHTYFPLTTVYGRKPFDA</sequence>
<dbReference type="InterPro" id="IPR029063">
    <property type="entry name" value="SAM-dependent_MTases_sf"/>
</dbReference>